<evidence type="ECO:0000259" key="4">
    <source>
        <dbReference type="PROSITE" id="PS50102"/>
    </source>
</evidence>
<dbReference type="InterPro" id="IPR012677">
    <property type="entry name" value="Nucleotide-bd_a/b_plait_sf"/>
</dbReference>
<dbReference type="PANTHER" id="PTHR48024:SF56">
    <property type="entry name" value="HETEROGENEOUS NUCLEAR RIBONUCLEOPROTEIN A0"/>
    <property type="match status" value="1"/>
</dbReference>
<proteinExistence type="predicted"/>
<feature type="region of interest" description="Disordered" evidence="3">
    <location>
        <begin position="122"/>
        <end position="155"/>
    </location>
</feature>
<dbReference type="InterPro" id="IPR000504">
    <property type="entry name" value="RRM_dom"/>
</dbReference>
<organism evidence="5">
    <name type="scientific">Eucampia antarctica</name>
    <dbReference type="NCBI Taxonomy" id="49252"/>
    <lineage>
        <taxon>Eukaryota</taxon>
        <taxon>Sar</taxon>
        <taxon>Stramenopiles</taxon>
        <taxon>Ochrophyta</taxon>
        <taxon>Bacillariophyta</taxon>
        <taxon>Mediophyceae</taxon>
        <taxon>Biddulphiophycidae</taxon>
        <taxon>Hemiaulales</taxon>
        <taxon>Hemiaulaceae</taxon>
        <taxon>Eucampia</taxon>
    </lineage>
</organism>
<evidence type="ECO:0000256" key="1">
    <source>
        <dbReference type="ARBA" id="ARBA00022884"/>
    </source>
</evidence>
<accession>A0A7S2R5F1</accession>
<dbReference type="PROSITE" id="PS50102">
    <property type="entry name" value="RRM"/>
    <property type="match status" value="1"/>
</dbReference>
<dbReference type="SUPFAM" id="SSF54928">
    <property type="entry name" value="RNA-binding domain, RBD"/>
    <property type="match status" value="1"/>
</dbReference>
<sequence length="155" mass="17779">MFVKLVIIQLSQLIGFMIVPIRLTNQERITSQEKKRGLNEPSDKKVFVSGLPFEIKSKQLGDYFTEEQHCGTIFHVKLLTFEDSKRCKGQAFITFESETGAQKALQLDGNMVDWTLIEDETAQKKKKKKGGDDTQKQKQLKLSVNKVRARTTTQR</sequence>
<evidence type="ECO:0000313" key="5">
    <source>
        <dbReference type="EMBL" id="CAD9661226.1"/>
    </source>
</evidence>
<dbReference type="PANTHER" id="PTHR48024">
    <property type="entry name" value="GEO13361P1-RELATED"/>
    <property type="match status" value="1"/>
</dbReference>
<dbReference type="InterPro" id="IPR035979">
    <property type="entry name" value="RBD_domain_sf"/>
</dbReference>
<keyword evidence="1 2" id="KW-0694">RNA-binding</keyword>
<dbReference type="EMBL" id="HBHI01008032">
    <property type="protein sequence ID" value="CAD9661226.1"/>
    <property type="molecule type" value="Transcribed_RNA"/>
</dbReference>
<dbReference type="AlphaFoldDB" id="A0A7S2R5F1"/>
<evidence type="ECO:0000256" key="2">
    <source>
        <dbReference type="PROSITE-ProRule" id="PRU00176"/>
    </source>
</evidence>
<evidence type="ECO:0000256" key="3">
    <source>
        <dbReference type="SAM" id="MobiDB-lite"/>
    </source>
</evidence>
<feature type="domain" description="RRM" evidence="4">
    <location>
        <begin position="44"/>
        <end position="124"/>
    </location>
</feature>
<dbReference type="GO" id="GO:0003723">
    <property type="term" value="F:RNA binding"/>
    <property type="evidence" value="ECO:0007669"/>
    <property type="project" value="UniProtKB-UniRule"/>
</dbReference>
<gene>
    <name evidence="5" type="ORF">EANT1437_LOCUS4142</name>
</gene>
<dbReference type="SMART" id="SM00360">
    <property type="entry name" value="RRM"/>
    <property type="match status" value="1"/>
</dbReference>
<dbReference type="Pfam" id="PF00076">
    <property type="entry name" value="RRM_1"/>
    <property type="match status" value="1"/>
</dbReference>
<dbReference type="Gene3D" id="3.30.70.330">
    <property type="match status" value="1"/>
</dbReference>
<dbReference type="InterPro" id="IPR050886">
    <property type="entry name" value="RNA-binding_reg"/>
</dbReference>
<name>A0A7S2R5F1_9STRA</name>
<reference evidence="5" key="1">
    <citation type="submission" date="2021-01" db="EMBL/GenBank/DDBJ databases">
        <authorList>
            <person name="Corre E."/>
            <person name="Pelletier E."/>
            <person name="Niang G."/>
            <person name="Scheremetjew M."/>
            <person name="Finn R."/>
            <person name="Kale V."/>
            <person name="Holt S."/>
            <person name="Cochrane G."/>
            <person name="Meng A."/>
            <person name="Brown T."/>
            <person name="Cohen L."/>
        </authorList>
    </citation>
    <scope>NUCLEOTIDE SEQUENCE</scope>
    <source>
        <strain evidence="5">CCMP1452</strain>
    </source>
</reference>
<protein>
    <recommendedName>
        <fullName evidence="4">RRM domain-containing protein</fullName>
    </recommendedName>
</protein>